<dbReference type="eggNOG" id="COG4811">
    <property type="taxonomic scope" value="Bacteria"/>
</dbReference>
<organism evidence="8 9">
    <name type="scientific">Klebsiella aerogenes (strain ATCC 13048 / DSM 30053 / CCUG 1429 / JCM 1235 / KCTC 2190 / NBRC 13534 / NCIMB 10102 / NCTC 10006 / CDC 819-56)</name>
    <name type="common">Enterobacter aerogenes</name>
    <dbReference type="NCBI Taxonomy" id="1028307"/>
    <lineage>
        <taxon>Bacteria</taxon>
        <taxon>Pseudomonadati</taxon>
        <taxon>Pseudomonadota</taxon>
        <taxon>Gammaproteobacteria</taxon>
        <taxon>Enterobacterales</taxon>
        <taxon>Enterobacteriaceae</taxon>
        <taxon>Klebsiella/Raoultella group</taxon>
        <taxon>Klebsiella</taxon>
    </lineage>
</organism>
<sequence length="152" mass="17557">MAITELVLILFIVALVAFAIYDQFIMPRRNGPTLLSIPLLRRGRVDGMIFVGLTAILIYNNIASHGEIITTWLLSALALMGLYLFWIRTPRILFKKSGFFFANVWIEYPRIKAMNLSEDGVLVMQLEQRRLLIRVRNIDDLEKIYKLLVTSQ</sequence>
<evidence type="ECO:0000256" key="3">
    <source>
        <dbReference type="ARBA" id="ARBA00022475"/>
    </source>
</evidence>
<keyword evidence="3 7" id="KW-1003">Cell membrane</keyword>
<dbReference type="NCBIfam" id="NF002791">
    <property type="entry name" value="PRK02913.1"/>
    <property type="match status" value="1"/>
</dbReference>
<keyword evidence="6 7" id="KW-0472">Membrane</keyword>
<dbReference type="HOGENOM" id="CLU_133645_0_0_6"/>
<evidence type="ECO:0000256" key="5">
    <source>
        <dbReference type="ARBA" id="ARBA00022989"/>
    </source>
</evidence>
<comment type="caution">
    <text evidence="7">Lacks conserved residue(s) required for the propagation of feature annotation.</text>
</comment>
<gene>
    <name evidence="8" type="ordered locus">EAE_22620</name>
</gene>
<dbReference type="RefSeq" id="WP_015366037.1">
    <property type="nucleotide sequence ID" value="NC_015663.1"/>
</dbReference>
<keyword evidence="7" id="KW-0997">Cell inner membrane</keyword>
<protein>
    <recommendedName>
        <fullName evidence="7">UPF0266 membrane protein EAE_22620</fullName>
    </recommendedName>
</protein>
<evidence type="ECO:0000313" key="8">
    <source>
        <dbReference type="EMBL" id="AEG99423.1"/>
    </source>
</evidence>
<dbReference type="KEGG" id="eae:EAE_22620"/>
<dbReference type="OrthoDB" id="2360740at2"/>
<evidence type="ECO:0000256" key="7">
    <source>
        <dbReference type="HAMAP-Rule" id="MF_01071"/>
    </source>
</evidence>
<dbReference type="HAMAP" id="MF_01071">
    <property type="entry name" value="UPF0266"/>
    <property type="match status" value="1"/>
</dbReference>
<evidence type="ECO:0000313" key="9">
    <source>
        <dbReference type="Proteomes" id="UP000008881"/>
    </source>
</evidence>
<feature type="transmembrane region" description="Helical" evidence="7">
    <location>
        <begin position="6"/>
        <end position="24"/>
    </location>
</feature>
<comment type="subcellular location">
    <subcellularLocation>
        <location evidence="7">Cell inner membrane</location>
        <topology evidence="7">Multi-pass membrane protein</topology>
    </subcellularLocation>
    <subcellularLocation>
        <location evidence="1">Cell membrane</location>
        <topology evidence="1">Multi-pass membrane protein</topology>
    </subcellularLocation>
</comment>
<evidence type="ECO:0000256" key="2">
    <source>
        <dbReference type="ARBA" id="ARBA00009962"/>
    </source>
</evidence>
<dbReference type="PATRIC" id="fig|1028307.3.peg.4480"/>
<evidence type="ECO:0000256" key="1">
    <source>
        <dbReference type="ARBA" id="ARBA00004651"/>
    </source>
</evidence>
<keyword evidence="5 7" id="KW-1133">Transmembrane helix</keyword>
<accession>A0A0H3FUG5</accession>
<dbReference type="GO" id="GO:0005886">
    <property type="term" value="C:plasma membrane"/>
    <property type="evidence" value="ECO:0007669"/>
    <property type="project" value="UniProtKB-SubCell"/>
</dbReference>
<keyword evidence="4 7" id="KW-0812">Transmembrane</keyword>
<feature type="transmembrane region" description="Helical" evidence="7">
    <location>
        <begin position="68"/>
        <end position="87"/>
    </location>
</feature>
<evidence type="ECO:0000256" key="4">
    <source>
        <dbReference type="ARBA" id="ARBA00022692"/>
    </source>
</evidence>
<dbReference type="AlphaFoldDB" id="A0A0H3FUG5"/>
<dbReference type="InterPro" id="IPR009328">
    <property type="entry name" value="DUF986"/>
</dbReference>
<dbReference type="PIRSF" id="PIRSF020687">
    <property type="entry name" value="UCP020687"/>
    <property type="match status" value="1"/>
</dbReference>
<keyword evidence="9" id="KW-1185">Reference proteome</keyword>
<dbReference type="EMBL" id="CP002824">
    <property type="protein sequence ID" value="AEG99423.1"/>
    <property type="molecule type" value="Genomic_DNA"/>
</dbReference>
<dbReference type="GeneID" id="93312689"/>
<dbReference type="Proteomes" id="UP000008881">
    <property type="component" value="Chromosome"/>
</dbReference>
<dbReference type="Pfam" id="PF06173">
    <property type="entry name" value="DUF986"/>
    <property type="match status" value="1"/>
</dbReference>
<name>A0A0H3FUG5_KLEAK</name>
<evidence type="ECO:0000256" key="6">
    <source>
        <dbReference type="ARBA" id="ARBA00023136"/>
    </source>
</evidence>
<reference evidence="8 9" key="1">
    <citation type="journal article" date="2012" name="J. Bacteriol.">
        <title>Complete genome sequence of Enterobacter aerogenes KCTC 2190.</title>
        <authorList>
            <person name="Shin S.H."/>
            <person name="Kim S."/>
            <person name="Kim J.Y."/>
            <person name="Lee S."/>
            <person name="Um Y."/>
            <person name="Oh M.K."/>
            <person name="Kim Y.R."/>
            <person name="Lee J."/>
            <person name="Yang K.S."/>
        </authorList>
    </citation>
    <scope>NUCLEOTIDE SEQUENCE [LARGE SCALE GENOMIC DNA]</scope>
    <source>
        <strain evidence="8 9">KCTC 2190</strain>
    </source>
</reference>
<proteinExistence type="inferred from homology"/>
<comment type="similarity">
    <text evidence="2 7">Belongs to the UPF0266 family.</text>
</comment>